<organism evidence="1 2">
    <name type="scientific">Paralimibaculum aggregatum</name>
    <dbReference type="NCBI Taxonomy" id="3036245"/>
    <lineage>
        <taxon>Bacteria</taxon>
        <taxon>Pseudomonadati</taxon>
        <taxon>Pseudomonadota</taxon>
        <taxon>Alphaproteobacteria</taxon>
        <taxon>Rhodobacterales</taxon>
        <taxon>Paracoccaceae</taxon>
        <taxon>Paralimibaculum</taxon>
    </lineage>
</organism>
<gene>
    <name evidence="1" type="ORF">LNKW23_28050</name>
</gene>
<dbReference type="EMBL" id="BSYI01000021">
    <property type="protein sequence ID" value="GMG83592.1"/>
    <property type="molecule type" value="Genomic_DNA"/>
</dbReference>
<keyword evidence="2" id="KW-1185">Reference proteome</keyword>
<evidence type="ECO:0000313" key="1">
    <source>
        <dbReference type="EMBL" id="GMG83592.1"/>
    </source>
</evidence>
<comment type="caution">
    <text evidence="1">The sequence shown here is derived from an EMBL/GenBank/DDBJ whole genome shotgun (WGS) entry which is preliminary data.</text>
</comment>
<evidence type="ECO:0000313" key="2">
    <source>
        <dbReference type="Proteomes" id="UP001239909"/>
    </source>
</evidence>
<reference evidence="1 2" key="1">
    <citation type="submission" date="2023-04" db="EMBL/GenBank/DDBJ databases">
        <title>Marinoamorphus aggregata gen. nov., sp. Nov., isolate from tissue of brittle star Ophioplocus japonicus.</title>
        <authorList>
            <person name="Kawano K."/>
            <person name="Sawayama S."/>
            <person name="Nakagawa S."/>
        </authorList>
    </citation>
    <scope>NUCLEOTIDE SEQUENCE [LARGE SCALE GENOMIC DNA]</scope>
    <source>
        <strain evidence="1 2">NKW23</strain>
    </source>
</reference>
<accession>A0ABQ6LKT4</accession>
<proteinExistence type="predicted"/>
<sequence length="282" mass="29303">MSAAAALALPAAAELRLPPSVDPGQAVPLEIVPPAGAGAELLARPITGPDGGEVPTGPAVPLGGVEPGAGRIEFTAPARSGSYWLELHQNGRMRERADLEVVAAPVGLWTPSEVHPTAAFDIRLSIGGARDVLLVVENEAGGLVWERLVTRDEVGGGRLAIRAPDLSGRYLLQVLHGQNGTVLASRHFTVDAGKAWFRAPSVIAPGEPVRIDRFGPGGEGHALVITSEASGEVVHEENLAGSAGARDTVVLPGPRREGRYRLRYVSLADGAVLADVVLIVND</sequence>
<evidence type="ECO:0008006" key="3">
    <source>
        <dbReference type="Google" id="ProtNLM"/>
    </source>
</evidence>
<protein>
    <recommendedName>
        <fullName evidence="3">DUF4198 domain-containing protein</fullName>
    </recommendedName>
</protein>
<dbReference type="Proteomes" id="UP001239909">
    <property type="component" value="Unassembled WGS sequence"/>
</dbReference>
<name>A0ABQ6LKT4_9RHOB</name>